<dbReference type="Pfam" id="PF08281">
    <property type="entry name" value="Sigma70_r4_2"/>
    <property type="match status" value="1"/>
</dbReference>
<evidence type="ECO:0000256" key="4">
    <source>
        <dbReference type="ARBA" id="ARBA00023163"/>
    </source>
</evidence>
<dbReference type="SUPFAM" id="SSF88946">
    <property type="entry name" value="Sigma2 domain of RNA polymerase sigma factors"/>
    <property type="match status" value="1"/>
</dbReference>
<dbReference type="PANTHER" id="PTHR43133">
    <property type="entry name" value="RNA POLYMERASE ECF-TYPE SIGMA FACTO"/>
    <property type="match status" value="1"/>
</dbReference>
<evidence type="ECO:0000256" key="2">
    <source>
        <dbReference type="ARBA" id="ARBA00023015"/>
    </source>
</evidence>
<proteinExistence type="inferred from homology"/>
<evidence type="ECO:0000313" key="7">
    <source>
        <dbReference type="Proteomes" id="UP000617531"/>
    </source>
</evidence>
<keyword evidence="4" id="KW-0804">Transcription</keyword>
<dbReference type="PANTHER" id="PTHR43133:SF25">
    <property type="entry name" value="RNA POLYMERASE SIGMA FACTOR RFAY-RELATED"/>
    <property type="match status" value="1"/>
</dbReference>
<keyword evidence="3" id="KW-0731">Sigma factor</keyword>
<dbReference type="NCBIfam" id="TIGR02937">
    <property type="entry name" value="sigma70-ECF"/>
    <property type="match status" value="1"/>
</dbReference>
<comment type="similarity">
    <text evidence="1">Belongs to the sigma-70 factor family. ECF subfamily.</text>
</comment>
<dbReference type="Gene3D" id="1.10.10.10">
    <property type="entry name" value="Winged helix-like DNA-binding domain superfamily/Winged helix DNA-binding domain"/>
    <property type="match status" value="1"/>
</dbReference>
<dbReference type="GO" id="GO:0016987">
    <property type="term" value="F:sigma factor activity"/>
    <property type="evidence" value="ECO:0007669"/>
    <property type="project" value="UniProtKB-KW"/>
</dbReference>
<dbReference type="Proteomes" id="UP000617531">
    <property type="component" value="Unassembled WGS sequence"/>
</dbReference>
<comment type="caution">
    <text evidence="6">The sequence shown here is derived from an EMBL/GenBank/DDBJ whole genome shotgun (WGS) entry which is preliminary data.</text>
</comment>
<dbReference type="InterPro" id="IPR013325">
    <property type="entry name" value="RNA_pol_sigma_r2"/>
</dbReference>
<keyword evidence="6" id="KW-0240">DNA-directed RNA polymerase</keyword>
<accession>A0A8J3M293</accession>
<dbReference type="EMBL" id="BNAI01000008">
    <property type="protein sequence ID" value="GHF24320.1"/>
    <property type="molecule type" value="Genomic_DNA"/>
</dbReference>
<organism evidence="6 7">
    <name type="scientific">Pseudolysinimonas yzui</name>
    <dbReference type="NCBI Taxonomy" id="2708254"/>
    <lineage>
        <taxon>Bacteria</taxon>
        <taxon>Bacillati</taxon>
        <taxon>Actinomycetota</taxon>
        <taxon>Actinomycetes</taxon>
        <taxon>Micrococcales</taxon>
        <taxon>Microbacteriaceae</taxon>
        <taxon>Pseudolysinimonas</taxon>
    </lineage>
</organism>
<dbReference type="GO" id="GO:0000428">
    <property type="term" value="C:DNA-directed RNA polymerase complex"/>
    <property type="evidence" value="ECO:0007669"/>
    <property type="project" value="UniProtKB-KW"/>
</dbReference>
<dbReference type="SUPFAM" id="SSF88659">
    <property type="entry name" value="Sigma3 and sigma4 domains of RNA polymerase sigma factors"/>
    <property type="match status" value="1"/>
</dbReference>
<keyword evidence="7" id="KW-1185">Reference proteome</keyword>
<dbReference type="InterPro" id="IPR036388">
    <property type="entry name" value="WH-like_DNA-bd_sf"/>
</dbReference>
<name>A0A8J3M293_9MICO</name>
<feature type="domain" description="RNA polymerase sigma factor 70 region 4 type 2" evidence="5">
    <location>
        <begin position="115"/>
        <end position="167"/>
    </location>
</feature>
<dbReference type="GO" id="GO:0006352">
    <property type="term" value="P:DNA-templated transcription initiation"/>
    <property type="evidence" value="ECO:0007669"/>
    <property type="project" value="InterPro"/>
</dbReference>
<dbReference type="InterPro" id="IPR013324">
    <property type="entry name" value="RNA_pol_sigma_r3/r4-like"/>
</dbReference>
<sequence length="198" mass="21950">MTDAEREKLFRTLAVLVVEPVRRYLARRTDPATAEDVLNETLLVCWRRLDEVPRSPEGAVSHDAVPWAIVVARNLLSNAQRADRRRTRLVGKIIALDPPASVIEESPHDDTAEAELVRDALTRLRSADAELLRLWAWDGLESPQLATVLGISANAAAIRLHRAKTRLRAELLNSRPLVKSASPAGHVEAEKGGENARR</sequence>
<dbReference type="GO" id="GO:0003677">
    <property type="term" value="F:DNA binding"/>
    <property type="evidence" value="ECO:0007669"/>
    <property type="project" value="InterPro"/>
</dbReference>
<dbReference type="Gene3D" id="1.10.1740.10">
    <property type="match status" value="1"/>
</dbReference>
<dbReference type="InterPro" id="IPR039425">
    <property type="entry name" value="RNA_pol_sigma-70-like"/>
</dbReference>
<dbReference type="InterPro" id="IPR013249">
    <property type="entry name" value="RNA_pol_sigma70_r4_t2"/>
</dbReference>
<evidence type="ECO:0000259" key="5">
    <source>
        <dbReference type="Pfam" id="PF08281"/>
    </source>
</evidence>
<protein>
    <submittedName>
        <fullName evidence="6">DNA-directed RNA polymerase sigma-70 factor</fullName>
    </submittedName>
</protein>
<evidence type="ECO:0000313" key="6">
    <source>
        <dbReference type="EMBL" id="GHF24320.1"/>
    </source>
</evidence>
<keyword evidence="2" id="KW-0805">Transcription regulation</keyword>
<reference evidence="6" key="2">
    <citation type="submission" date="2020-09" db="EMBL/GenBank/DDBJ databases">
        <authorList>
            <person name="Sun Q."/>
            <person name="Zhou Y."/>
        </authorList>
    </citation>
    <scope>NUCLEOTIDE SEQUENCE</scope>
    <source>
        <strain evidence="6">CGMCC 1.16548</strain>
    </source>
</reference>
<dbReference type="AlphaFoldDB" id="A0A8J3M293"/>
<dbReference type="InterPro" id="IPR014284">
    <property type="entry name" value="RNA_pol_sigma-70_dom"/>
</dbReference>
<gene>
    <name evidence="6" type="primary">rpoE</name>
    <name evidence="6" type="ORF">GCM10011600_26690</name>
</gene>
<evidence type="ECO:0000256" key="1">
    <source>
        <dbReference type="ARBA" id="ARBA00010641"/>
    </source>
</evidence>
<evidence type="ECO:0000256" key="3">
    <source>
        <dbReference type="ARBA" id="ARBA00023082"/>
    </source>
</evidence>
<reference evidence="6" key="1">
    <citation type="journal article" date="2014" name="Int. J. Syst. Evol. Microbiol.">
        <title>Complete genome sequence of Corynebacterium casei LMG S-19264T (=DSM 44701T), isolated from a smear-ripened cheese.</title>
        <authorList>
            <consortium name="US DOE Joint Genome Institute (JGI-PGF)"/>
            <person name="Walter F."/>
            <person name="Albersmeier A."/>
            <person name="Kalinowski J."/>
            <person name="Ruckert C."/>
        </authorList>
    </citation>
    <scope>NUCLEOTIDE SEQUENCE</scope>
    <source>
        <strain evidence="6">CGMCC 1.16548</strain>
    </source>
</reference>